<dbReference type="AlphaFoldDB" id="A0A9P0GRU0"/>
<dbReference type="Proteomes" id="UP001152799">
    <property type="component" value="Chromosome 2"/>
</dbReference>
<feature type="domain" description="Carboxylesterase type B" evidence="7">
    <location>
        <begin position="3"/>
        <end position="554"/>
    </location>
</feature>
<evidence type="ECO:0000256" key="6">
    <source>
        <dbReference type="RuleBase" id="RU361235"/>
    </source>
</evidence>
<evidence type="ECO:0000313" key="8">
    <source>
        <dbReference type="EMBL" id="CAH1126253.1"/>
    </source>
</evidence>
<keyword evidence="4" id="KW-1015">Disulfide bond</keyword>
<gene>
    <name evidence="8" type="ORF">CEUTPL_LOCUS5116</name>
</gene>
<evidence type="ECO:0000256" key="4">
    <source>
        <dbReference type="ARBA" id="ARBA00023157"/>
    </source>
</evidence>
<evidence type="ECO:0000256" key="3">
    <source>
        <dbReference type="ARBA" id="ARBA00022801"/>
    </source>
</evidence>
<dbReference type="PROSITE" id="PS00122">
    <property type="entry name" value="CARBOXYLESTERASE_B_1"/>
    <property type="match status" value="1"/>
</dbReference>
<dbReference type="PANTHER" id="PTHR43142">
    <property type="entry name" value="CARBOXYLIC ESTER HYDROLASE"/>
    <property type="match status" value="1"/>
</dbReference>
<dbReference type="PANTHER" id="PTHR43142:SF1">
    <property type="entry name" value="CARBOXYLIC ESTER HYDROLASE"/>
    <property type="match status" value="1"/>
</dbReference>
<comment type="similarity">
    <text evidence="1 6">Belongs to the type-B carboxylesterase/lipase family.</text>
</comment>
<evidence type="ECO:0000256" key="2">
    <source>
        <dbReference type="ARBA" id="ARBA00022487"/>
    </source>
</evidence>
<evidence type="ECO:0000313" key="9">
    <source>
        <dbReference type="Proteomes" id="UP001152799"/>
    </source>
</evidence>
<keyword evidence="5" id="KW-0325">Glycoprotein</keyword>
<accession>A0A9P0GRU0</accession>
<reference evidence="8" key="1">
    <citation type="submission" date="2022-01" db="EMBL/GenBank/DDBJ databases">
        <authorList>
            <person name="King R."/>
        </authorList>
    </citation>
    <scope>NUCLEOTIDE SEQUENCE</scope>
</reference>
<dbReference type="Gene3D" id="3.40.50.1820">
    <property type="entry name" value="alpha/beta hydrolase"/>
    <property type="match status" value="1"/>
</dbReference>
<keyword evidence="3 6" id="KW-0378">Hydrolase</keyword>
<dbReference type="InterPro" id="IPR002018">
    <property type="entry name" value="CarbesteraseB"/>
</dbReference>
<sequence>MSDIIVEIQQGKLKGATGEDYYGGKFYKFLGIPYAKAPKGDLRFKAPNPPESWTDIRNATKEGPECPSSDMYFTYFIGNEDNCLNLNVFTKELPKESESLKKPVMVWIHGGAFVTGSNKSDLYGPDYLMTQDIILVTINYRLGILGFASFKDPSLEVPGNNGLKDMRMALKWVQQNIEKFGGDPNNVTIFGESAGAASVHYLVLSPSTKGLFHKAILQSGCALNNWAWGKNNSTEIAKCLGYKDTEEKKILDRLRKESAKNIIRGQGKLKEDFSAGSVRPFGPVVEPPSEDAFLTEHPLKILQSQSWNKVPIIMGYNSGEGIFFELVRKTVPGIKLPLNLEQEIPYELGLANTDKGKEIAERLKELYFADSNEEDIDQVYKLKGDIIFMQSIQRAIGYHSKNTDSPIFAYRMSVVGTLNYLNTILLSSSINTVGFCLFMCKLSSMTKWMFQGLINCFSKKHLPLVSHADDLTYLFATFFTPKIQKGSQEDIYIQRCVKMWTNFAKYGKPTSETDDETLNDLSWKSVGADKIEFLDIGEKLKIIDNIDIERLEIWNEFYDFLIA</sequence>
<evidence type="ECO:0000259" key="7">
    <source>
        <dbReference type="Pfam" id="PF00135"/>
    </source>
</evidence>
<dbReference type="SUPFAM" id="SSF53474">
    <property type="entry name" value="alpha/beta-Hydrolases"/>
    <property type="match status" value="1"/>
</dbReference>
<dbReference type="InterPro" id="IPR029058">
    <property type="entry name" value="AB_hydrolase_fold"/>
</dbReference>
<protein>
    <recommendedName>
        <fullName evidence="6">Carboxylic ester hydrolase</fullName>
        <ecNumber evidence="6">3.1.1.-</ecNumber>
    </recommendedName>
</protein>
<dbReference type="InterPro" id="IPR019826">
    <property type="entry name" value="Carboxylesterase_B_AS"/>
</dbReference>
<dbReference type="EC" id="3.1.1.-" evidence="6"/>
<dbReference type="GO" id="GO:0052689">
    <property type="term" value="F:carboxylic ester hydrolase activity"/>
    <property type="evidence" value="ECO:0007669"/>
    <property type="project" value="UniProtKB-KW"/>
</dbReference>
<evidence type="ECO:0000256" key="1">
    <source>
        <dbReference type="ARBA" id="ARBA00005964"/>
    </source>
</evidence>
<evidence type="ECO:0000256" key="5">
    <source>
        <dbReference type="ARBA" id="ARBA00023180"/>
    </source>
</evidence>
<dbReference type="OrthoDB" id="19653at2759"/>
<keyword evidence="2" id="KW-0719">Serine esterase</keyword>
<proteinExistence type="inferred from homology"/>
<name>A0A9P0GRU0_9CUCU</name>
<dbReference type="Pfam" id="PF00135">
    <property type="entry name" value="COesterase"/>
    <property type="match status" value="1"/>
</dbReference>
<dbReference type="EMBL" id="OU892278">
    <property type="protein sequence ID" value="CAH1126253.1"/>
    <property type="molecule type" value="Genomic_DNA"/>
</dbReference>
<keyword evidence="9" id="KW-1185">Reference proteome</keyword>
<organism evidence="8 9">
    <name type="scientific">Ceutorhynchus assimilis</name>
    <name type="common">cabbage seed weevil</name>
    <dbReference type="NCBI Taxonomy" id="467358"/>
    <lineage>
        <taxon>Eukaryota</taxon>
        <taxon>Metazoa</taxon>
        <taxon>Ecdysozoa</taxon>
        <taxon>Arthropoda</taxon>
        <taxon>Hexapoda</taxon>
        <taxon>Insecta</taxon>
        <taxon>Pterygota</taxon>
        <taxon>Neoptera</taxon>
        <taxon>Endopterygota</taxon>
        <taxon>Coleoptera</taxon>
        <taxon>Polyphaga</taxon>
        <taxon>Cucujiformia</taxon>
        <taxon>Curculionidae</taxon>
        <taxon>Ceutorhynchinae</taxon>
        <taxon>Ceutorhynchus</taxon>
    </lineage>
</organism>